<reference evidence="1" key="1">
    <citation type="journal article" date="2023" name="G3 (Bethesda)">
        <title>A reference genome for the long-term kleptoplast-retaining sea slug Elysia crispata morphotype clarki.</title>
        <authorList>
            <person name="Eastman K.E."/>
            <person name="Pendleton A.L."/>
            <person name="Shaikh M.A."/>
            <person name="Suttiyut T."/>
            <person name="Ogas R."/>
            <person name="Tomko P."/>
            <person name="Gavelis G."/>
            <person name="Widhalm J.R."/>
            <person name="Wisecaver J.H."/>
        </authorList>
    </citation>
    <scope>NUCLEOTIDE SEQUENCE</scope>
    <source>
        <strain evidence="1">ECLA1</strain>
    </source>
</reference>
<gene>
    <name evidence="1" type="ORF">RRG08_044267</name>
</gene>
<protein>
    <submittedName>
        <fullName evidence="1">Uncharacterized protein</fullName>
    </submittedName>
</protein>
<dbReference type="AlphaFoldDB" id="A0AAE1CNU4"/>
<evidence type="ECO:0000313" key="1">
    <source>
        <dbReference type="EMBL" id="KAK3721259.1"/>
    </source>
</evidence>
<dbReference type="Proteomes" id="UP001283361">
    <property type="component" value="Unassembled WGS sequence"/>
</dbReference>
<proteinExistence type="predicted"/>
<comment type="caution">
    <text evidence="1">The sequence shown here is derived from an EMBL/GenBank/DDBJ whole genome shotgun (WGS) entry which is preliminary data.</text>
</comment>
<dbReference type="EMBL" id="JAWDGP010007400">
    <property type="protein sequence ID" value="KAK3721259.1"/>
    <property type="molecule type" value="Genomic_DNA"/>
</dbReference>
<name>A0AAE1CNU4_9GAST</name>
<organism evidence="1 2">
    <name type="scientific">Elysia crispata</name>
    <name type="common">lettuce slug</name>
    <dbReference type="NCBI Taxonomy" id="231223"/>
    <lineage>
        <taxon>Eukaryota</taxon>
        <taxon>Metazoa</taxon>
        <taxon>Spiralia</taxon>
        <taxon>Lophotrochozoa</taxon>
        <taxon>Mollusca</taxon>
        <taxon>Gastropoda</taxon>
        <taxon>Heterobranchia</taxon>
        <taxon>Euthyneura</taxon>
        <taxon>Panpulmonata</taxon>
        <taxon>Sacoglossa</taxon>
        <taxon>Placobranchoidea</taxon>
        <taxon>Plakobranchidae</taxon>
        <taxon>Elysia</taxon>
    </lineage>
</organism>
<accession>A0AAE1CNU4</accession>
<evidence type="ECO:0000313" key="2">
    <source>
        <dbReference type="Proteomes" id="UP001283361"/>
    </source>
</evidence>
<keyword evidence="2" id="KW-1185">Reference proteome</keyword>
<sequence length="116" mass="12274">MEVQTSFGANDLREKTKTSSIFIDREISCGRGTKLCSTSVTDVRTSTLGNSLNGFNLTLSDVKMLVLVQGLDRAGHWSVMGETGGGRDWENCDLSVLDGKSGGKLKGSGEEGSGII</sequence>